<dbReference type="Proteomes" id="UP000019438">
    <property type="component" value="Chromosome"/>
</dbReference>
<evidence type="ECO:0000313" key="2">
    <source>
        <dbReference type="Proteomes" id="UP000019438"/>
    </source>
</evidence>
<dbReference type="EMBL" id="CP003181">
    <property type="protein sequence ID" value="AHJ62524.1"/>
    <property type="molecule type" value="Genomic_DNA"/>
</dbReference>
<gene>
    <name evidence="1" type="ORF">GbCGDNIH3_7165</name>
</gene>
<reference evidence="2" key="1">
    <citation type="submission" date="2012-06" db="EMBL/GenBank/DDBJ databases">
        <title>Genome analysis of multiple Granulibacter bethesdensis isolates demonstrates substantial genome diversity.</title>
        <authorList>
            <person name="Greenberg D.E."/>
            <person name="Porcella S.F."/>
            <person name="Zarember K."/>
            <person name="Zelazny A.M."/>
            <person name="Bruno D."/>
            <person name="Martens C."/>
            <person name="Barbian K.D."/>
            <person name="Jaske E."/>
            <person name="Holland S.M."/>
        </authorList>
    </citation>
    <scope>NUCLEOTIDE SEQUENCE [LARGE SCALE GENOMIC DNA]</scope>
    <source>
        <strain evidence="2">CGDNIH3</strain>
    </source>
</reference>
<organism evidence="1 2">
    <name type="scientific">Granulibacter bethesdensis</name>
    <dbReference type="NCBI Taxonomy" id="364410"/>
    <lineage>
        <taxon>Bacteria</taxon>
        <taxon>Pseudomonadati</taxon>
        <taxon>Pseudomonadota</taxon>
        <taxon>Alphaproteobacteria</taxon>
        <taxon>Acetobacterales</taxon>
        <taxon>Acetobacteraceae</taxon>
        <taxon>Granulibacter</taxon>
    </lineage>
</organism>
<accession>A0AAN0RD06</accession>
<evidence type="ECO:0000313" key="1">
    <source>
        <dbReference type="EMBL" id="AHJ62524.1"/>
    </source>
</evidence>
<name>A0AAN0RD06_9PROT</name>
<dbReference type="AlphaFoldDB" id="A0AAN0RD06"/>
<dbReference type="KEGG" id="gbc:GbCGDNIH3_7165"/>
<proteinExistence type="predicted"/>
<sequence>MTAEAGRKTLSNRLAFHDFLWLCDRVRLWNDVGECLSESGE</sequence>
<protein>
    <submittedName>
        <fullName evidence="1">Uncharacterized protein</fullName>
    </submittedName>
</protein>